<feature type="compositionally biased region" description="Polar residues" evidence="1">
    <location>
        <begin position="327"/>
        <end position="336"/>
    </location>
</feature>
<gene>
    <name evidence="2" type="ORF">QTP70_019916</name>
</gene>
<feature type="compositionally biased region" description="Basic and acidic residues" evidence="1">
    <location>
        <begin position="350"/>
        <end position="361"/>
    </location>
</feature>
<keyword evidence="3" id="KW-1185">Reference proteome</keyword>
<protein>
    <submittedName>
        <fullName evidence="2">Uncharacterized protein</fullName>
    </submittedName>
</protein>
<name>A0AAE0UPY4_9TELE</name>
<comment type="caution">
    <text evidence="2">The sequence shown here is derived from an EMBL/GenBank/DDBJ whole genome shotgun (WGS) entry which is preliminary data.</text>
</comment>
<evidence type="ECO:0000313" key="3">
    <source>
        <dbReference type="Proteomes" id="UP001274896"/>
    </source>
</evidence>
<organism evidence="2 3">
    <name type="scientific">Hemibagrus guttatus</name>
    <dbReference type="NCBI Taxonomy" id="175788"/>
    <lineage>
        <taxon>Eukaryota</taxon>
        <taxon>Metazoa</taxon>
        <taxon>Chordata</taxon>
        <taxon>Craniata</taxon>
        <taxon>Vertebrata</taxon>
        <taxon>Euteleostomi</taxon>
        <taxon>Actinopterygii</taxon>
        <taxon>Neopterygii</taxon>
        <taxon>Teleostei</taxon>
        <taxon>Ostariophysi</taxon>
        <taxon>Siluriformes</taxon>
        <taxon>Bagridae</taxon>
        <taxon>Hemibagrus</taxon>
    </lineage>
</organism>
<feature type="region of interest" description="Disordered" evidence="1">
    <location>
        <begin position="296"/>
        <end position="383"/>
    </location>
</feature>
<dbReference type="AlphaFoldDB" id="A0AAE0UPY4"/>
<feature type="compositionally biased region" description="Low complexity" evidence="1">
    <location>
        <begin position="17"/>
        <end position="31"/>
    </location>
</feature>
<proteinExistence type="predicted"/>
<accession>A0AAE0UPY4</accession>
<feature type="region of interest" description="Disordered" evidence="1">
    <location>
        <begin position="1"/>
        <end position="31"/>
    </location>
</feature>
<sequence>VIGNQGRIHPGRSANPSQGTHTHSHSLTQSHTTDNLEMPINLQCMSLNQNQNQNKHCVSWQRRVRSSGGLYSDKQRLSEKETNFGIKIVSEQEPTFWTKSLLAAFLKNSSCLDKKMQQYPMATPVKRKSSVMLAGVFYPTFHPQYEGYLLLQQKERKLITITDPNDPNRDVMTELFGERTSSSLTPTPVPNIVETPITSTPKEAEPNTAPASETRQKLHKRSGLLLFSIPPEKEMQKKNREKANRWKRKIPNQTEVHKVPREPVTFCIPLSEEEEAKKAKMVLVFGEPLAEHLTATQPAGGDIVDVPAPLNTTPPKEAEPNTAPAPETSQSEQNLCQRPGQLLFSMPPEEEMKQKKTEKANLRKKKEQKQTGVHKTRSQKKHKEPVTLCIPLKVEKEEEAKKTKIVVADPFSHKQKKRVRFCIPLTTEVQQKDEKKKKRGHKQ</sequence>
<evidence type="ECO:0000256" key="1">
    <source>
        <dbReference type="SAM" id="MobiDB-lite"/>
    </source>
</evidence>
<feature type="compositionally biased region" description="Basic residues" evidence="1">
    <location>
        <begin position="362"/>
        <end position="383"/>
    </location>
</feature>
<reference evidence="2" key="1">
    <citation type="submission" date="2023-06" db="EMBL/GenBank/DDBJ databases">
        <title>Male Hemibagrus guttatus genome.</title>
        <authorList>
            <person name="Bian C."/>
        </authorList>
    </citation>
    <scope>NUCLEOTIDE SEQUENCE</scope>
    <source>
        <strain evidence="2">Male_cb2023</strain>
        <tissue evidence="2">Muscle</tissue>
    </source>
</reference>
<evidence type="ECO:0000313" key="2">
    <source>
        <dbReference type="EMBL" id="KAK3515422.1"/>
    </source>
</evidence>
<feature type="non-terminal residue" evidence="2">
    <location>
        <position position="1"/>
    </location>
</feature>
<dbReference type="EMBL" id="JAUCMX010000020">
    <property type="protein sequence ID" value="KAK3515422.1"/>
    <property type="molecule type" value="Genomic_DNA"/>
</dbReference>
<feature type="region of interest" description="Disordered" evidence="1">
    <location>
        <begin position="180"/>
        <end position="223"/>
    </location>
</feature>
<dbReference type="Proteomes" id="UP001274896">
    <property type="component" value="Unassembled WGS sequence"/>
</dbReference>